<dbReference type="InterPro" id="IPR050275">
    <property type="entry name" value="PGM_Phosphatase"/>
</dbReference>
<dbReference type="PANTHER" id="PTHR48100:SF1">
    <property type="entry name" value="HISTIDINE PHOSPHATASE FAMILY PROTEIN-RELATED"/>
    <property type="match status" value="1"/>
</dbReference>
<evidence type="ECO:0000313" key="2">
    <source>
        <dbReference type="Proteomes" id="UP000177382"/>
    </source>
</evidence>
<protein>
    <recommendedName>
        <fullName evidence="3">Phosphoglycerate mutase</fullName>
    </recommendedName>
</protein>
<accession>A0A1F7XLM2</accession>
<dbReference type="SUPFAM" id="SSF53254">
    <property type="entry name" value="Phosphoglycerate mutase-like"/>
    <property type="match status" value="1"/>
</dbReference>
<dbReference type="Proteomes" id="UP000177382">
    <property type="component" value="Unassembled WGS sequence"/>
</dbReference>
<dbReference type="EMBL" id="MGFX01000006">
    <property type="protein sequence ID" value="OGM15258.1"/>
    <property type="molecule type" value="Genomic_DNA"/>
</dbReference>
<dbReference type="Gene3D" id="3.40.50.1240">
    <property type="entry name" value="Phosphoglycerate mutase-like"/>
    <property type="match status" value="1"/>
</dbReference>
<dbReference type="SMART" id="SM00855">
    <property type="entry name" value="PGAM"/>
    <property type="match status" value="1"/>
</dbReference>
<dbReference type="PANTHER" id="PTHR48100">
    <property type="entry name" value="BROAD-SPECIFICITY PHOSPHATASE YOR283W-RELATED"/>
    <property type="match status" value="1"/>
</dbReference>
<evidence type="ECO:0000313" key="1">
    <source>
        <dbReference type="EMBL" id="OGM15258.1"/>
    </source>
</evidence>
<dbReference type="Pfam" id="PF00300">
    <property type="entry name" value="His_Phos_1"/>
    <property type="match status" value="1"/>
</dbReference>
<name>A0A1F7XLM2_9BACT</name>
<dbReference type="GO" id="GO:0005737">
    <property type="term" value="C:cytoplasm"/>
    <property type="evidence" value="ECO:0007669"/>
    <property type="project" value="TreeGrafter"/>
</dbReference>
<comment type="caution">
    <text evidence="1">The sequence shown here is derived from an EMBL/GenBank/DDBJ whole genome shotgun (WGS) entry which is preliminary data.</text>
</comment>
<organism evidence="1 2">
    <name type="scientific">Candidatus Woesebacteria bacterium RBG_16_42_24</name>
    <dbReference type="NCBI Taxonomy" id="1802485"/>
    <lineage>
        <taxon>Bacteria</taxon>
        <taxon>Candidatus Woeseibacteriota</taxon>
    </lineage>
</organism>
<dbReference type="CDD" id="cd07067">
    <property type="entry name" value="HP_PGM_like"/>
    <property type="match status" value="1"/>
</dbReference>
<sequence length="207" mass="23939">MIVYFVRHGESQASAADIFQKDDDPLSERGKEQVEILSEKLKSFSIGSIFSSPLIRAKESAEIVSKNLGKPFEIWNELTETRNPSEIMGKPMDDAEVRKVRALIKENYHKGNWKYSDEETFEELRKRGKEAIENLLKKDEEEPVLCISHAGIIKMILSLMIFPDSLTAPLYWNFKYHLASEYTGITTCKYSESRGWWVITWNDTTHL</sequence>
<dbReference type="InterPro" id="IPR029033">
    <property type="entry name" value="His_PPase_superfam"/>
</dbReference>
<dbReference type="AlphaFoldDB" id="A0A1F7XLM2"/>
<dbReference type="InterPro" id="IPR013078">
    <property type="entry name" value="His_Pase_superF_clade-1"/>
</dbReference>
<dbReference type="STRING" id="1802485.A2V97_01325"/>
<reference evidence="1 2" key="1">
    <citation type="journal article" date="2016" name="Nat. Commun.">
        <title>Thousands of microbial genomes shed light on interconnected biogeochemical processes in an aquifer system.</title>
        <authorList>
            <person name="Anantharaman K."/>
            <person name="Brown C.T."/>
            <person name="Hug L.A."/>
            <person name="Sharon I."/>
            <person name="Castelle C.J."/>
            <person name="Probst A.J."/>
            <person name="Thomas B.C."/>
            <person name="Singh A."/>
            <person name="Wilkins M.J."/>
            <person name="Karaoz U."/>
            <person name="Brodie E.L."/>
            <person name="Williams K.H."/>
            <person name="Hubbard S.S."/>
            <person name="Banfield J.F."/>
        </authorList>
    </citation>
    <scope>NUCLEOTIDE SEQUENCE [LARGE SCALE GENOMIC DNA]</scope>
</reference>
<evidence type="ECO:0008006" key="3">
    <source>
        <dbReference type="Google" id="ProtNLM"/>
    </source>
</evidence>
<dbReference type="GO" id="GO:0016791">
    <property type="term" value="F:phosphatase activity"/>
    <property type="evidence" value="ECO:0007669"/>
    <property type="project" value="TreeGrafter"/>
</dbReference>
<proteinExistence type="predicted"/>
<gene>
    <name evidence="1" type="ORF">A2V97_01325</name>
</gene>